<protein>
    <submittedName>
        <fullName evidence="2">Uncharacterized protein</fullName>
    </submittedName>
</protein>
<reference evidence="2 3" key="1">
    <citation type="submission" date="2019-03" db="EMBL/GenBank/DDBJ databases">
        <title>First draft genome of Liparis tanakae, snailfish: a comprehensive survey of snailfish specific genes.</title>
        <authorList>
            <person name="Kim W."/>
            <person name="Song I."/>
            <person name="Jeong J.-H."/>
            <person name="Kim D."/>
            <person name="Kim S."/>
            <person name="Ryu S."/>
            <person name="Song J.Y."/>
            <person name="Lee S.K."/>
        </authorList>
    </citation>
    <scope>NUCLEOTIDE SEQUENCE [LARGE SCALE GENOMIC DNA]</scope>
    <source>
        <tissue evidence="2">Muscle</tissue>
    </source>
</reference>
<dbReference type="Proteomes" id="UP000314294">
    <property type="component" value="Unassembled WGS sequence"/>
</dbReference>
<sequence>MLQPVWTEAVVFPSDGGCSPPAASLVGAGGVSVRDSHRYSPEDDADWQVSLPVLLRHSSSPAVIRPPSDASSAKTKTSH</sequence>
<proteinExistence type="predicted"/>
<evidence type="ECO:0000313" key="3">
    <source>
        <dbReference type="Proteomes" id="UP000314294"/>
    </source>
</evidence>
<keyword evidence="3" id="KW-1185">Reference proteome</keyword>
<organism evidence="2 3">
    <name type="scientific">Liparis tanakae</name>
    <name type="common">Tanaka's snailfish</name>
    <dbReference type="NCBI Taxonomy" id="230148"/>
    <lineage>
        <taxon>Eukaryota</taxon>
        <taxon>Metazoa</taxon>
        <taxon>Chordata</taxon>
        <taxon>Craniata</taxon>
        <taxon>Vertebrata</taxon>
        <taxon>Euteleostomi</taxon>
        <taxon>Actinopterygii</taxon>
        <taxon>Neopterygii</taxon>
        <taxon>Teleostei</taxon>
        <taxon>Neoteleostei</taxon>
        <taxon>Acanthomorphata</taxon>
        <taxon>Eupercaria</taxon>
        <taxon>Perciformes</taxon>
        <taxon>Cottioidei</taxon>
        <taxon>Cottales</taxon>
        <taxon>Liparidae</taxon>
        <taxon>Liparis</taxon>
    </lineage>
</organism>
<evidence type="ECO:0000313" key="2">
    <source>
        <dbReference type="EMBL" id="TNN59640.1"/>
    </source>
</evidence>
<accession>A0A4Z2H2F6</accession>
<feature type="compositionally biased region" description="Polar residues" evidence="1">
    <location>
        <begin position="69"/>
        <end position="79"/>
    </location>
</feature>
<comment type="caution">
    <text evidence="2">The sequence shown here is derived from an EMBL/GenBank/DDBJ whole genome shotgun (WGS) entry which is preliminary data.</text>
</comment>
<gene>
    <name evidence="2" type="ORF">EYF80_030126</name>
</gene>
<dbReference type="AlphaFoldDB" id="A0A4Z2H2F6"/>
<feature type="region of interest" description="Disordered" evidence="1">
    <location>
        <begin position="58"/>
        <end position="79"/>
    </location>
</feature>
<name>A0A4Z2H2F6_9TELE</name>
<evidence type="ECO:0000256" key="1">
    <source>
        <dbReference type="SAM" id="MobiDB-lite"/>
    </source>
</evidence>
<dbReference type="EMBL" id="SRLO01000351">
    <property type="protein sequence ID" value="TNN59640.1"/>
    <property type="molecule type" value="Genomic_DNA"/>
</dbReference>